<accession>A0ABW5YA02</accession>
<evidence type="ECO:0000259" key="2">
    <source>
        <dbReference type="Pfam" id="PF14344"/>
    </source>
</evidence>
<organism evidence="3 4">
    <name type="scientific">Mucilaginibacter ximonensis</name>
    <dbReference type="NCBI Taxonomy" id="538021"/>
    <lineage>
        <taxon>Bacteria</taxon>
        <taxon>Pseudomonadati</taxon>
        <taxon>Bacteroidota</taxon>
        <taxon>Sphingobacteriia</taxon>
        <taxon>Sphingobacteriales</taxon>
        <taxon>Sphingobacteriaceae</taxon>
        <taxon>Mucilaginibacter</taxon>
    </lineage>
</organism>
<keyword evidence="4" id="KW-1185">Reference proteome</keyword>
<protein>
    <submittedName>
        <fullName evidence="3">DUF4397 domain-containing protein</fullName>
    </submittedName>
</protein>
<name>A0ABW5YA02_9SPHI</name>
<dbReference type="Proteomes" id="UP001597557">
    <property type="component" value="Unassembled WGS sequence"/>
</dbReference>
<reference evidence="4" key="1">
    <citation type="journal article" date="2019" name="Int. J. Syst. Evol. Microbiol.">
        <title>The Global Catalogue of Microorganisms (GCM) 10K type strain sequencing project: providing services to taxonomists for standard genome sequencing and annotation.</title>
        <authorList>
            <consortium name="The Broad Institute Genomics Platform"/>
            <consortium name="The Broad Institute Genome Sequencing Center for Infectious Disease"/>
            <person name="Wu L."/>
            <person name="Ma J."/>
        </authorList>
    </citation>
    <scope>NUCLEOTIDE SEQUENCE [LARGE SCALE GENOMIC DNA]</scope>
    <source>
        <strain evidence="4">KCTC 22437</strain>
    </source>
</reference>
<gene>
    <name evidence="3" type="ORF">ACFS5N_06355</name>
</gene>
<feature type="chain" id="PRO_5046323228" evidence="1">
    <location>
        <begin position="27"/>
        <end position="224"/>
    </location>
</feature>
<evidence type="ECO:0000313" key="3">
    <source>
        <dbReference type="EMBL" id="MFD2872080.1"/>
    </source>
</evidence>
<feature type="domain" description="DUF4397" evidence="2">
    <location>
        <begin position="39"/>
        <end position="141"/>
    </location>
</feature>
<dbReference type="EMBL" id="JBHUPD010000001">
    <property type="protein sequence ID" value="MFD2872080.1"/>
    <property type="molecule type" value="Genomic_DNA"/>
</dbReference>
<dbReference type="InterPro" id="IPR025510">
    <property type="entry name" value="DUF4397"/>
</dbReference>
<proteinExistence type="predicted"/>
<dbReference type="PROSITE" id="PS51257">
    <property type="entry name" value="PROKAR_LIPOPROTEIN"/>
    <property type="match status" value="1"/>
</dbReference>
<evidence type="ECO:0000313" key="4">
    <source>
        <dbReference type="Proteomes" id="UP001597557"/>
    </source>
</evidence>
<dbReference type="RefSeq" id="WP_377183395.1">
    <property type="nucleotide sequence ID" value="NZ_JBHUPD010000001.1"/>
</dbReference>
<comment type="caution">
    <text evidence="3">The sequence shown here is derived from an EMBL/GenBank/DDBJ whole genome shotgun (WGS) entry which is preliminary data.</text>
</comment>
<sequence length="224" mass="23738">MKHTFTFKHTKKLLPLLALLLLVATACNKKNDVNLSGTAYIEFTNASQTDSPVDFYVSSAKKNTLPVPYGQSTDYFSVNTGTTLPASIKVNTTGVSLASLNLTPLPNAYYSIFYFGGITVAYIDDLSIAAGKSRIRFINLNKGLTGSLDFGIKGAPTPLVTGLGAAFDSAYYSVTPGSTFSVYAAGTTSSILDIPTTTEAGHVYTIYLSGATTADLQANILLQK</sequence>
<evidence type="ECO:0000256" key="1">
    <source>
        <dbReference type="SAM" id="SignalP"/>
    </source>
</evidence>
<feature type="signal peptide" evidence="1">
    <location>
        <begin position="1"/>
        <end position="26"/>
    </location>
</feature>
<keyword evidence="1" id="KW-0732">Signal</keyword>
<dbReference type="Pfam" id="PF14344">
    <property type="entry name" value="DUF4397"/>
    <property type="match status" value="1"/>
</dbReference>